<gene>
    <name evidence="1" type="ORF">AGERDE_LOCUS9400</name>
</gene>
<dbReference type="Proteomes" id="UP000789831">
    <property type="component" value="Unassembled WGS sequence"/>
</dbReference>
<evidence type="ECO:0000313" key="2">
    <source>
        <dbReference type="Proteomes" id="UP000789831"/>
    </source>
</evidence>
<dbReference type="EMBL" id="CAJVPL010002334">
    <property type="protein sequence ID" value="CAG8607171.1"/>
    <property type="molecule type" value="Genomic_DNA"/>
</dbReference>
<dbReference type="AlphaFoldDB" id="A0A9N9GHU7"/>
<accession>A0A9N9GHU7</accession>
<name>A0A9N9GHU7_9GLOM</name>
<sequence>MHRLRRSRFSNIFLQTKKPSSLDQMLSIWTKGNERFEDDQRIVERIQHWLEINAQSATTLFENIYMESLRDITYTPLLAFFYHWGIGTKVNPDETFHCEILSDILESLLTFDEIISTRDLYSCILVNRQWCKVAMPVLWSNPFYDNCSSVKKQCDLVDTFLNLLSTNQLVQLKAKNYQQNQQQYTTSVIEEVALLTLDLLLPRKKPLFAYAHFVRHLNFRAMIESVNLWCIRNGKRDSFWRVINVLLRLMKNNGARLQSIYGIPETDFSNGIIGFFEKRPELASWISKVKSYRFICGSYDYPRRSITILSSNLNTLELCFGRRRAETERDHCMQFLESMSLVPNLKRFVIKKFREFDMIDTLLFSLTSVAPNLTEIEFIETSFRCGRNFDYTEAIQSLKILSFIKCQ</sequence>
<proteinExistence type="predicted"/>
<protein>
    <submittedName>
        <fullName evidence="1">11187_t:CDS:1</fullName>
    </submittedName>
</protein>
<evidence type="ECO:0000313" key="1">
    <source>
        <dbReference type="EMBL" id="CAG8607171.1"/>
    </source>
</evidence>
<dbReference type="OrthoDB" id="2351154at2759"/>
<comment type="caution">
    <text evidence="1">The sequence shown here is derived from an EMBL/GenBank/DDBJ whole genome shotgun (WGS) entry which is preliminary data.</text>
</comment>
<keyword evidence="2" id="KW-1185">Reference proteome</keyword>
<reference evidence="1" key="1">
    <citation type="submission" date="2021-06" db="EMBL/GenBank/DDBJ databases">
        <authorList>
            <person name="Kallberg Y."/>
            <person name="Tangrot J."/>
            <person name="Rosling A."/>
        </authorList>
    </citation>
    <scope>NUCLEOTIDE SEQUENCE</scope>
    <source>
        <strain evidence="1">MT106</strain>
    </source>
</reference>
<organism evidence="1 2">
    <name type="scientific">Ambispora gerdemannii</name>
    <dbReference type="NCBI Taxonomy" id="144530"/>
    <lineage>
        <taxon>Eukaryota</taxon>
        <taxon>Fungi</taxon>
        <taxon>Fungi incertae sedis</taxon>
        <taxon>Mucoromycota</taxon>
        <taxon>Glomeromycotina</taxon>
        <taxon>Glomeromycetes</taxon>
        <taxon>Archaeosporales</taxon>
        <taxon>Ambisporaceae</taxon>
        <taxon>Ambispora</taxon>
    </lineage>
</organism>